<dbReference type="EMBL" id="FQXQ01000001">
    <property type="protein sequence ID" value="SHH48080.1"/>
    <property type="molecule type" value="Genomic_DNA"/>
</dbReference>
<dbReference type="PANTHER" id="PTHR21666:SF289">
    <property type="entry name" value="L-ALA--D-GLU ENDOPEPTIDASE"/>
    <property type="match status" value="1"/>
</dbReference>
<feature type="transmembrane region" description="Helical" evidence="2">
    <location>
        <begin position="39"/>
        <end position="60"/>
    </location>
</feature>
<dbReference type="OrthoDB" id="9814377at2"/>
<evidence type="ECO:0000256" key="2">
    <source>
        <dbReference type="SAM" id="Phobius"/>
    </source>
</evidence>
<dbReference type="InterPro" id="IPR016047">
    <property type="entry name" value="M23ase_b-sheet_dom"/>
</dbReference>
<evidence type="ECO:0000259" key="3">
    <source>
        <dbReference type="Pfam" id="PF01551"/>
    </source>
</evidence>
<dbReference type="InterPro" id="IPR011055">
    <property type="entry name" value="Dup_hybrid_motif"/>
</dbReference>
<evidence type="ECO:0000313" key="5">
    <source>
        <dbReference type="Proteomes" id="UP000184109"/>
    </source>
</evidence>
<accession>A0A1M5TBU1</accession>
<dbReference type="GO" id="GO:0004222">
    <property type="term" value="F:metalloendopeptidase activity"/>
    <property type="evidence" value="ECO:0007669"/>
    <property type="project" value="TreeGrafter"/>
</dbReference>
<dbReference type="InterPro" id="IPR050570">
    <property type="entry name" value="Cell_wall_metabolism_enzyme"/>
</dbReference>
<feature type="domain" description="M23ase beta-sheet core" evidence="3">
    <location>
        <begin position="245"/>
        <end position="339"/>
    </location>
</feature>
<name>A0A1M5TBU1_9FLAO</name>
<keyword evidence="2" id="KW-1133">Transmembrane helix</keyword>
<protein>
    <submittedName>
        <fullName evidence="4">Peptidase family M23</fullName>
    </submittedName>
</protein>
<keyword evidence="2" id="KW-0812">Transmembrane</keyword>
<dbReference type="Proteomes" id="UP000184109">
    <property type="component" value="Unassembled WGS sequence"/>
</dbReference>
<dbReference type="SUPFAM" id="SSF51261">
    <property type="entry name" value="Duplicated hybrid motif"/>
    <property type="match status" value="1"/>
</dbReference>
<sequence length="345" mass="39350">MAEKSRRIKKKWVKKYRLVVLTEESFEEKFSFKLTRLNVFVFGGLFSVFLIAFTAGLIIYTPLKEYIPGFESPDLKKNAISLNFQLDSLEQQMHALELYTESMKPTLLGDKAIEMDVLPFVTKEGESVYQSGIMNNDSIHHKLEKLYGLLQEKNNTIEALRTKYKGVNFSEDSLHDHEVVLQENHLTEEELESLESSMLDSVFREKVEREERFSIFGYEYNKADQVFVTPIQGNITDEYNAVAHHFAIDIAATKEAPVKSIADGTVVFAECSIETGFVVIIVHQDNYVSIYKHNCRLNVSQGSLVKAGQVIANVGSTGEFSTGPHLHFEMWKDGYPVDPTNFMKF</sequence>
<dbReference type="CDD" id="cd12797">
    <property type="entry name" value="M23_peptidase"/>
    <property type="match status" value="1"/>
</dbReference>
<dbReference type="AlphaFoldDB" id="A0A1M5TBU1"/>
<dbReference type="PANTHER" id="PTHR21666">
    <property type="entry name" value="PEPTIDASE-RELATED"/>
    <property type="match status" value="1"/>
</dbReference>
<dbReference type="RefSeq" id="WP_073118469.1">
    <property type="nucleotide sequence ID" value="NZ_BMEN01000001.1"/>
</dbReference>
<gene>
    <name evidence="4" type="ORF">SAMN05444281_0799</name>
</gene>
<reference evidence="5" key="1">
    <citation type="submission" date="2016-11" db="EMBL/GenBank/DDBJ databases">
        <authorList>
            <person name="Varghese N."/>
            <person name="Submissions S."/>
        </authorList>
    </citation>
    <scope>NUCLEOTIDE SEQUENCE [LARGE SCALE GENOMIC DNA]</scope>
    <source>
        <strain evidence="5">DSM 100572</strain>
    </source>
</reference>
<keyword evidence="2" id="KW-0472">Membrane</keyword>
<keyword evidence="1" id="KW-0732">Signal</keyword>
<organism evidence="4 5">
    <name type="scientific">Wenyingzhuangia marina</name>
    <dbReference type="NCBI Taxonomy" id="1195760"/>
    <lineage>
        <taxon>Bacteria</taxon>
        <taxon>Pseudomonadati</taxon>
        <taxon>Bacteroidota</taxon>
        <taxon>Flavobacteriia</taxon>
        <taxon>Flavobacteriales</taxon>
        <taxon>Flavobacteriaceae</taxon>
        <taxon>Wenyingzhuangia</taxon>
    </lineage>
</organism>
<keyword evidence="5" id="KW-1185">Reference proteome</keyword>
<proteinExistence type="predicted"/>
<dbReference type="Pfam" id="PF01551">
    <property type="entry name" value="Peptidase_M23"/>
    <property type="match status" value="1"/>
</dbReference>
<evidence type="ECO:0000313" key="4">
    <source>
        <dbReference type="EMBL" id="SHH48080.1"/>
    </source>
</evidence>
<evidence type="ECO:0000256" key="1">
    <source>
        <dbReference type="ARBA" id="ARBA00022729"/>
    </source>
</evidence>
<dbReference type="STRING" id="1195760.SAMN05444281_0799"/>
<dbReference type="Gene3D" id="2.70.70.10">
    <property type="entry name" value="Glucose Permease (Domain IIA)"/>
    <property type="match status" value="1"/>
</dbReference>